<evidence type="ECO:0000313" key="2">
    <source>
        <dbReference type="EMBL" id="GFA51425.1"/>
    </source>
</evidence>
<keyword evidence="1" id="KW-0472">Membrane</keyword>
<reference evidence="2" key="1">
    <citation type="journal article" date="2019" name="Sci. Rep.">
        <title>Draft genome of Tanacetum cinerariifolium, the natural source of mosquito coil.</title>
        <authorList>
            <person name="Yamashiro T."/>
            <person name="Shiraishi A."/>
            <person name="Satake H."/>
            <person name="Nakayama K."/>
        </authorList>
    </citation>
    <scope>NUCLEOTIDE SEQUENCE</scope>
</reference>
<keyword evidence="1" id="KW-1133">Transmembrane helix</keyword>
<name>A0A699JSI4_TANCI</name>
<keyword evidence="1" id="KW-0812">Transmembrane</keyword>
<evidence type="ECO:0000256" key="1">
    <source>
        <dbReference type="SAM" id="Phobius"/>
    </source>
</evidence>
<organism evidence="2">
    <name type="scientific">Tanacetum cinerariifolium</name>
    <name type="common">Dalmatian daisy</name>
    <name type="synonym">Chrysanthemum cinerariifolium</name>
    <dbReference type="NCBI Taxonomy" id="118510"/>
    <lineage>
        <taxon>Eukaryota</taxon>
        <taxon>Viridiplantae</taxon>
        <taxon>Streptophyta</taxon>
        <taxon>Embryophyta</taxon>
        <taxon>Tracheophyta</taxon>
        <taxon>Spermatophyta</taxon>
        <taxon>Magnoliopsida</taxon>
        <taxon>eudicotyledons</taxon>
        <taxon>Gunneridae</taxon>
        <taxon>Pentapetalae</taxon>
        <taxon>asterids</taxon>
        <taxon>campanulids</taxon>
        <taxon>Asterales</taxon>
        <taxon>Asteraceae</taxon>
        <taxon>Asteroideae</taxon>
        <taxon>Anthemideae</taxon>
        <taxon>Anthemidinae</taxon>
        <taxon>Tanacetum</taxon>
    </lineage>
</organism>
<feature type="transmembrane region" description="Helical" evidence="1">
    <location>
        <begin position="12"/>
        <end position="33"/>
    </location>
</feature>
<protein>
    <submittedName>
        <fullName evidence="2">Uncharacterized protein</fullName>
    </submittedName>
</protein>
<accession>A0A699JSI4</accession>
<proteinExistence type="predicted"/>
<dbReference type="EMBL" id="BKCJ010437378">
    <property type="protein sequence ID" value="GFA51425.1"/>
    <property type="molecule type" value="Genomic_DNA"/>
</dbReference>
<comment type="caution">
    <text evidence="2">The sequence shown here is derived from an EMBL/GenBank/DDBJ whole genome shotgun (WGS) entry which is preliminary data.</text>
</comment>
<sequence>VLWWTVLIDSSLVGWTVLIEIIALKTILVVVLLSRLMKSWWTHLIRIILTVLNEISDCCGNTNFRDRFKRCSRSDERNFHFVERFFKCSCVYRAYLLGLQLSAEDQKSLSEKKKRGAFVFALTSVTLLLECLTFDLLSMIDKHSRGILSKKFPPAAESSAS</sequence>
<feature type="non-terminal residue" evidence="2">
    <location>
        <position position="1"/>
    </location>
</feature>
<gene>
    <name evidence="2" type="ORF">Tci_623397</name>
</gene>
<dbReference type="AlphaFoldDB" id="A0A699JSI4"/>
<feature type="transmembrane region" description="Helical" evidence="1">
    <location>
        <begin position="117"/>
        <end position="140"/>
    </location>
</feature>